<protein>
    <submittedName>
        <fullName evidence="4">Virion core protein (Lumpy skin disease virus)-like protein</fullName>
    </submittedName>
</protein>
<dbReference type="CDD" id="cd03408">
    <property type="entry name" value="SPFH_like_u1"/>
    <property type="match status" value="1"/>
</dbReference>
<gene>
    <name evidence="4" type="ordered locus">Sterm_3171</name>
</gene>
<proteinExistence type="predicted"/>
<feature type="region of interest" description="Disordered" evidence="1">
    <location>
        <begin position="322"/>
        <end position="342"/>
    </location>
</feature>
<dbReference type="SUPFAM" id="SSF117892">
    <property type="entry name" value="Band 7/SPFH domain"/>
    <property type="match status" value="1"/>
</dbReference>
<dbReference type="EMBL" id="CP001739">
    <property type="protein sequence ID" value="ACZ10012.1"/>
    <property type="molecule type" value="Genomic_DNA"/>
</dbReference>
<evidence type="ECO:0000313" key="4">
    <source>
        <dbReference type="EMBL" id="ACZ10012.1"/>
    </source>
</evidence>
<evidence type="ECO:0000259" key="3">
    <source>
        <dbReference type="Pfam" id="PF13421"/>
    </source>
</evidence>
<dbReference type="PANTHER" id="PTHR37826">
    <property type="entry name" value="FLOTILLIN BAND_7_5 DOMAIN PROTEIN"/>
    <property type="match status" value="1"/>
</dbReference>
<name>D1APH8_SEBTE</name>
<accession>D1APH8</accession>
<keyword evidence="5" id="KW-1185">Reference proteome</keyword>
<evidence type="ECO:0000256" key="1">
    <source>
        <dbReference type="SAM" id="MobiDB-lite"/>
    </source>
</evidence>
<organism evidence="4 5">
    <name type="scientific">Sebaldella termitidis (strain ATCC 33386 / NCTC 11300)</name>
    <dbReference type="NCBI Taxonomy" id="526218"/>
    <lineage>
        <taxon>Bacteria</taxon>
        <taxon>Fusobacteriati</taxon>
        <taxon>Fusobacteriota</taxon>
        <taxon>Fusobacteriia</taxon>
        <taxon>Fusobacteriales</taxon>
        <taxon>Leptotrichiaceae</taxon>
        <taxon>Sebaldella</taxon>
    </lineage>
</organism>
<dbReference type="AlphaFoldDB" id="D1APH8"/>
<dbReference type="STRING" id="526218.Sterm_3171"/>
<reference evidence="5" key="1">
    <citation type="submission" date="2009-09" db="EMBL/GenBank/DDBJ databases">
        <title>The complete chromosome of Sebaldella termitidis ATCC 33386.</title>
        <authorList>
            <consortium name="US DOE Joint Genome Institute (JGI-PGF)"/>
            <person name="Lucas S."/>
            <person name="Copeland A."/>
            <person name="Lapidus A."/>
            <person name="Glavina del Rio T."/>
            <person name="Dalin E."/>
            <person name="Tice H."/>
            <person name="Bruce D."/>
            <person name="Goodwin L."/>
            <person name="Pitluck S."/>
            <person name="Kyrpides N."/>
            <person name="Mavromatis K."/>
            <person name="Ivanova N."/>
            <person name="Mikhailova N."/>
            <person name="Sims D."/>
            <person name="Meincke L."/>
            <person name="Brettin T."/>
            <person name="Detter J.C."/>
            <person name="Han C."/>
            <person name="Larimer F."/>
            <person name="Land M."/>
            <person name="Hauser L."/>
            <person name="Markowitz V."/>
            <person name="Cheng J.F."/>
            <person name="Hugenholtz P."/>
            <person name="Woyke T."/>
            <person name="Wu D."/>
            <person name="Eisen J.A."/>
        </authorList>
    </citation>
    <scope>NUCLEOTIDE SEQUENCE [LARGE SCALE GENOMIC DNA]</scope>
    <source>
        <strain evidence="5">ATCC 33386 / NCTC 11300</strain>
    </source>
</reference>
<reference evidence="4 5" key="2">
    <citation type="journal article" date="2010" name="Stand. Genomic Sci.">
        <title>Complete genome sequence of Sebaldella termitidis type strain (NCTC 11300).</title>
        <authorList>
            <person name="Harmon-Smith M."/>
            <person name="Celia L."/>
            <person name="Chertkov O."/>
            <person name="Lapidus A."/>
            <person name="Copeland A."/>
            <person name="Glavina Del Rio T."/>
            <person name="Nolan M."/>
            <person name="Lucas S."/>
            <person name="Tice H."/>
            <person name="Cheng J.F."/>
            <person name="Han C."/>
            <person name="Detter J.C."/>
            <person name="Bruce D."/>
            <person name="Goodwin L."/>
            <person name="Pitluck S."/>
            <person name="Pati A."/>
            <person name="Liolios K."/>
            <person name="Ivanova N."/>
            <person name="Mavromatis K."/>
            <person name="Mikhailova N."/>
            <person name="Chen A."/>
            <person name="Palaniappan K."/>
            <person name="Land M."/>
            <person name="Hauser L."/>
            <person name="Chang Y.J."/>
            <person name="Jeffries C.D."/>
            <person name="Brettin T."/>
            <person name="Goker M."/>
            <person name="Beck B."/>
            <person name="Bristow J."/>
            <person name="Eisen J.A."/>
            <person name="Markowitz V."/>
            <person name="Hugenholtz P."/>
            <person name="Kyrpides N.C."/>
            <person name="Klenk H.P."/>
            <person name="Chen F."/>
        </authorList>
    </citation>
    <scope>NUCLEOTIDE SEQUENCE [LARGE SCALE GENOMIC DNA]</scope>
    <source>
        <strain evidence="5">ATCC 33386 / NCTC 11300</strain>
    </source>
</reference>
<feature type="domain" description="SPFH" evidence="3">
    <location>
        <begin position="64"/>
        <end position="268"/>
    </location>
</feature>
<sequence length="397" mass="43425">MGIIRAIASAAGGSLADQWLEVIEADNMSDTTVMAGGVAVHRDSKRNQNKKGTDYLITDKSVIMVGQNQFMMLVDGGKVIDYSAEAGYYTVSNSSAPSLFNGNFSEALKDTFNRIKYGGVPSTSQKVYFINTQEIKNIAFGTTNPVNYFDDFYNAELYLRAYGYFSIRITDPLKFYAEAIPRNAVNVDIEDIHKLYLAEFLNAFQTAINKMSIDGIRISHVTSKSMELAKYMSDVLDNDWRERRGMVIESVGIASISYDEESKKLINIRNQGAMLSDPSIREGYVQGSVARGIEAAGSNEGGSAQAFMGVGMGMQSGGNFMASASSSNQAQMNQQKAEEEQKAASDQDTWTCSCGAKNSGQFCSECGNKKTESKFCPECGEKLPENAKFCTKCGKKL</sequence>
<dbReference type="PANTHER" id="PTHR37826:SF2">
    <property type="entry name" value="ZINC-RIBBON DOMAIN-CONTAINING PROTEIN"/>
    <property type="match status" value="1"/>
</dbReference>
<dbReference type="RefSeq" id="WP_012862594.1">
    <property type="nucleotide sequence ID" value="NC_013517.1"/>
</dbReference>
<dbReference type="KEGG" id="str:Sterm_3171"/>
<feature type="domain" description="Zinc-ribbon" evidence="2">
    <location>
        <begin position="375"/>
        <end position="397"/>
    </location>
</feature>
<feature type="compositionally biased region" description="Low complexity" evidence="1">
    <location>
        <begin position="322"/>
        <end position="335"/>
    </location>
</feature>
<dbReference type="Pfam" id="PF13240">
    <property type="entry name" value="Zn_Ribbon_1"/>
    <property type="match status" value="1"/>
</dbReference>
<dbReference type="Pfam" id="PF13421">
    <property type="entry name" value="Band_7_1"/>
    <property type="match status" value="1"/>
</dbReference>
<evidence type="ECO:0000313" key="5">
    <source>
        <dbReference type="Proteomes" id="UP000000845"/>
    </source>
</evidence>
<evidence type="ECO:0000259" key="2">
    <source>
        <dbReference type="Pfam" id="PF13240"/>
    </source>
</evidence>
<dbReference type="HOGENOM" id="CLU_042784_0_0_0"/>
<dbReference type="InterPro" id="IPR026870">
    <property type="entry name" value="Zinc_ribbon_dom"/>
</dbReference>
<dbReference type="eggNOG" id="COG4260">
    <property type="taxonomic scope" value="Bacteria"/>
</dbReference>
<dbReference type="Proteomes" id="UP000000845">
    <property type="component" value="Chromosome"/>
</dbReference>
<dbReference type="InterPro" id="IPR036013">
    <property type="entry name" value="Band_7/SPFH_dom_sf"/>
</dbReference>
<dbReference type="InterPro" id="IPR033880">
    <property type="entry name" value="SPFH_YdjI"/>
</dbReference>